<evidence type="ECO:0000313" key="4">
    <source>
        <dbReference type="WBParaSite" id="EVEC_0000444901-mRNA-1"/>
    </source>
</evidence>
<name>A0A0N4V338_ENTVE</name>
<accession>A0A0N4V338</accession>
<feature type="region of interest" description="Disordered" evidence="1">
    <location>
        <begin position="63"/>
        <end position="89"/>
    </location>
</feature>
<gene>
    <name evidence="2" type="ORF">EVEC_LOCUS4157</name>
</gene>
<evidence type="ECO:0000313" key="3">
    <source>
        <dbReference type="Proteomes" id="UP000274131"/>
    </source>
</evidence>
<sequence>MESDIIVLSDDETVVAFEEPVGMPAMKVTQTVNALSDGVAWTDSGAVHSNEPDLGTSCFLKKSSSTGSRDAKALGSKISSSNSGTWLGN</sequence>
<proteinExistence type="predicted"/>
<feature type="compositionally biased region" description="Polar residues" evidence="1">
    <location>
        <begin position="77"/>
        <end position="89"/>
    </location>
</feature>
<dbReference type="WBParaSite" id="EVEC_0000444901-mRNA-1">
    <property type="protein sequence ID" value="EVEC_0000444901-mRNA-1"/>
    <property type="gene ID" value="EVEC_0000444901"/>
</dbReference>
<evidence type="ECO:0000313" key="2">
    <source>
        <dbReference type="EMBL" id="VDD89406.1"/>
    </source>
</evidence>
<keyword evidence="3" id="KW-1185">Reference proteome</keyword>
<reference evidence="4" key="1">
    <citation type="submission" date="2017-02" db="UniProtKB">
        <authorList>
            <consortium name="WormBaseParasite"/>
        </authorList>
    </citation>
    <scope>IDENTIFICATION</scope>
</reference>
<organism evidence="4">
    <name type="scientific">Enterobius vermicularis</name>
    <name type="common">Human pinworm</name>
    <dbReference type="NCBI Taxonomy" id="51028"/>
    <lineage>
        <taxon>Eukaryota</taxon>
        <taxon>Metazoa</taxon>
        <taxon>Ecdysozoa</taxon>
        <taxon>Nematoda</taxon>
        <taxon>Chromadorea</taxon>
        <taxon>Rhabditida</taxon>
        <taxon>Spirurina</taxon>
        <taxon>Oxyuridomorpha</taxon>
        <taxon>Oxyuroidea</taxon>
        <taxon>Oxyuridae</taxon>
        <taxon>Enterobius</taxon>
    </lineage>
</organism>
<protein>
    <submittedName>
        <fullName evidence="2 4">Uncharacterized protein</fullName>
    </submittedName>
</protein>
<dbReference type="AlphaFoldDB" id="A0A0N4V338"/>
<dbReference type="EMBL" id="UXUI01007778">
    <property type="protein sequence ID" value="VDD89406.1"/>
    <property type="molecule type" value="Genomic_DNA"/>
</dbReference>
<dbReference type="Proteomes" id="UP000274131">
    <property type="component" value="Unassembled WGS sequence"/>
</dbReference>
<reference evidence="2 3" key="2">
    <citation type="submission" date="2018-10" db="EMBL/GenBank/DDBJ databases">
        <authorList>
            <consortium name="Pathogen Informatics"/>
        </authorList>
    </citation>
    <scope>NUCLEOTIDE SEQUENCE [LARGE SCALE GENOMIC DNA]</scope>
</reference>
<evidence type="ECO:0000256" key="1">
    <source>
        <dbReference type="SAM" id="MobiDB-lite"/>
    </source>
</evidence>